<dbReference type="PANTHER" id="PTHR31662">
    <property type="entry name" value="BNAANNG10740D PROTEIN-RELATED"/>
    <property type="match status" value="1"/>
</dbReference>
<comment type="similarity">
    <text evidence="1">Belongs to the GeBP family.</text>
</comment>
<protein>
    <recommendedName>
        <fullName evidence="3">Glabrous enhancer-binding protein-like DBD domain-containing protein</fullName>
    </recommendedName>
</protein>
<evidence type="ECO:0000256" key="2">
    <source>
        <dbReference type="SAM" id="MobiDB-lite"/>
    </source>
</evidence>
<proteinExistence type="inferred from homology"/>
<feature type="domain" description="Glabrous enhancer-binding protein-like DBD" evidence="3">
    <location>
        <begin position="182"/>
        <end position="275"/>
    </location>
</feature>
<dbReference type="EMBL" id="OZ021736">
    <property type="protein sequence ID" value="CAK9316250.1"/>
    <property type="molecule type" value="Genomic_DNA"/>
</dbReference>
<evidence type="ECO:0000259" key="3">
    <source>
        <dbReference type="Pfam" id="PF04504"/>
    </source>
</evidence>
<feature type="compositionally biased region" description="Basic and acidic residues" evidence="2">
    <location>
        <begin position="76"/>
        <end position="86"/>
    </location>
</feature>
<evidence type="ECO:0000313" key="5">
    <source>
        <dbReference type="Proteomes" id="UP001642487"/>
    </source>
</evidence>
<accession>A0ABP0YBN3</accession>
<gene>
    <name evidence="4" type="ORF">CITCOLO1_LOCUS8108</name>
</gene>
<sequence>MAPKRLVEDLPSFHAFSDAEEESDYETHEDPEIDNLMQNSEDENEEQTQEDDEEEEQEEQEQEQEHEQAIRSPIISKRENSLEKDSGFVSDSDSEKTQSSPSASAFTIKPIIRKLACGSSKPKKGSHKSSIDCATVKPVSSGSKRPIENNFQGNESNKKKIKRVMNGEDIEEGKKVSGAGINRLWSEEDEISILQGMIDFQLAKGSDPYTDMSLFLDFIKENLSVDVSKNQLIDKVRRLKKKYKNNSEKGRNGDDPVFLKQHEHKSFVLSKKIWGNEAKKKPRKQSVKASNSVSISSPRVDVEAGKREIVNNNNVESRILPEEFLSEYPWLKASFMVENDKFCSEGLMRLVRERMPLIGSEKAKELDDKWRKLGESELELYVKKVDLVREQCKLILDSMGKAKRAT</sequence>
<feature type="region of interest" description="Disordered" evidence="2">
    <location>
        <begin position="1"/>
        <end position="155"/>
    </location>
</feature>
<evidence type="ECO:0000313" key="4">
    <source>
        <dbReference type="EMBL" id="CAK9316250.1"/>
    </source>
</evidence>
<organism evidence="4 5">
    <name type="scientific">Citrullus colocynthis</name>
    <name type="common">colocynth</name>
    <dbReference type="NCBI Taxonomy" id="252529"/>
    <lineage>
        <taxon>Eukaryota</taxon>
        <taxon>Viridiplantae</taxon>
        <taxon>Streptophyta</taxon>
        <taxon>Embryophyta</taxon>
        <taxon>Tracheophyta</taxon>
        <taxon>Spermatophyta</taxon>
        <taxon>Magnoliopsida</taxon>
        <taxon>eudicotyledons</taxon>
        <taxon>Gunneridae</taxon>
        <taxon>Pentapetalae</taxon>
        <taxon>rosids</taxon>
        <taxon>fabids</taxon>
        <taxon>Cucurbitales</taxon>
        <taxon>Cucurbitaceae</taxon>
        <taxon>Benincaseae</taxon>
        <taxon>Citrullus</taxon>
    </lineage>
</organism>
<feature type="compositionally biased region" description="Acidic residues" evidence="2">
    <location>
        <begin position="40"/>
        <end position="62"/>
    </location>
</feature>
<evidence type="ECO:0000256" key="1">
    <source>
        <dbReference type="ARBA" id="ARBA00010820"/>
    </source>
</evidence>
<dbReference type="InterPro" id="IPR053932">
    <property type="entry name" value="GeBP-like_DBD"/>
</dbReference>
<dbReference type="Proteomes" id="UP001642487">
    <property type="component" value="Chromosome 2"/>
</dbReference>
<dbReference type="InterPro" id="IPR007592">
    <property type="entry name" value="GEBP"/>
</dbReference>
<keyword evidence="5" id="KW-1185">Reference proteome</keyword>
<dbReference type="Pfam" id="PF04504">
    <property type="entry name" value="GeBP-like_DBD"/>
    <property type="match status" value="1"/>
</dbReference>
<name>A0ABP0YBN3_9ROSI</name>
<dbReference type="PANTHER" id="PTHR31662:SF33">
    <property type="entry name" value="DNA-BINDING STOREKEEPER PROTEIN TRANSCRIPTIONAL REGULATOR-LIKE PROTEIN"/>
    <property type="match status" value="1"/>
</dbReference>
<feature type="compositionally biased region" description="Polar residues" evidence="2">
    <location>
        <begin position="138"/>
        <end position="155"/>
    </location>
</feature>
<reference evidence="4 5" key="1">
    <citation type="submission" date="2024-03" db="EMBL/GenBank/DDBJ databases">
        <authorList>
            <person name="Gkanogiannis A."/>
            <person name="Becerra Lopez-Lavalle L."/>
        </authorList>
    </citation>
    <scope>NUCLEOTIDE SEQUENCE [LARGE SCALE GENOMIC DNA]</scope>
</reference>